<dbReference type="InterPro" id="IPR036761">
    <property type="entry name" value="TTHA0802/YceI-like_sf"/>
</dbReference>
<dbReference type="PANTHER" id="PTHR34406">
    <property type="entry name" value="PROTEIN YCEI"/>
    <property type="match status" value="1"/>
</dbReference>
<evidence type="ECO:0000259" key="3">
    <source>
        <dbReference type="SMART" id="SM00867"/>
    </source>
</evidence>
<evidence type="ECO:0000256" key="1">
    <source>
        <dbReference type="ARBA" id="ARBA00008812"/>
    </source>
</evidence>
<organism evidence="4 5">
    <name type="scientific">Nakamurella panacisegetis</name>
    <dbReference type="NCBI Taxonomy" id="1090615"/>
    <lineage>
        <taxon>Bacteria</taxon>
        <taxon>Bacillati</taxon>
        <taxon>Actinomycetota</taxon>
        <taxon>Actinomycetes</taxon>
        <taxon>Nakamurellales</taxon>
        <taxon>Nakamurellaceae</taxon>
        <taxon>Nakamurella</taxon>
    </lineage>
</organism>
<gene>
    <name evidence="4" type="ORF">SAMN04515671_4023</name>
</gene>
<dbReference type="AlphaFoldDB" id="A0A1H0SBY7"/>
<proteinExistence type="inferred from homology"/>
<dbReference type="Gene3D" id="2.40.128.110">
    <property type="entry name" value="Lipid/polyisoprenoid-binding, YceI-like"/>
    <property type="match status" value="1"/>
</dbReference>
<name>A0A1H0SBY7_9ACTN</name>
<dbReference type="PANTHER" id="PTHR34406:SF1">
    <property type="entry name" value="PROTEIN YCEI"/>
    <property type="match status" value="1"/>
</dbReference>
<feature type="domain" description="Lipid/polyisoprenoid-binding YceI-like" evidence="3">
    <location>
        <begin position="27"/>
        <end position="189"/>
    </location>
</feature>
<protein>
    <submittedName>
        <fullName evidence="4">Polyisoprenoid-binding protein YceI</fullName>
    </submittedName>
</protein>
<keyword evidence="5" id="KW-1185">Reference proteome</keyword>
<dbReference type="Pfam" id="PF04264">
    <property type="entry name" value="YceI"/>
    <property type="match status" value="1"/>
</dbReference>
<feature type="compositionally biased region" description="Low complexity" evidence="2">
    <location>
        <begin position="1"/>
        <end position="10"/>
    </location>
</feature>
<sequence length="199" mass="20659">MARPSATASTARRRPTGRGAAQEPVGRWVVDAARSTLQVSVKVGPFLTVRGVFGDVTGHVDLAVDPARSRVEVSVGTSSLTSGSSCIDALLHGAGVIDCDRNPSIGFVSRALRPGVSPGSWLLDGLLATDGAVLDVILEMTEPLRRDGALVFRATGTLHSKDAVRLLSQPGVDRVLGRTMGLDLTVTAVAAGPQPGRRC</sequence>
<reference evidence="4 5" key="1">
    <citation type="submission" date="2016-10" db="EMBL/GenBank/DDBJ databases">
        <authorList>
            <person name="de Groot N.N."/>
        </authorList>
    </citation>
    <scope>NUCLEOTIDE SEQUENCE [LARGE SCALE GENOMIC DNA]</scope>
    <source>
        <strain evidence="5">P4-7,KCTC 19426,CECT 7604</strain>
    </source>
</reference>
<accession>A0A1H0SBY7</accession>
<dbReference type="STRING" id="1090615.SAMN04515671_4023"/>
<dbReference type="OrthoDB" id="9811006at2"/>
<evidence type="ECO:0000256" key="2">
    <source>
        <dbReference type="SAM" id="MobiDB-lite"/>
    </source>
</evidence>
<feature type="region of interest" description="Disordered" evidence="2">
    <location>
        <begin position="1"/>
        <end position="23"/>
    </location>
</feature>
<dbReference type="SMART" id="SM00867">
    <property type="entry name" value="YceI"/>
    <property type="match status" value="1"/>
</dbReference>
<dbReference type="InterPro" id="IPR007372">
    <property type="entry name" value="Lipid/polyisoprenoid-bd_YceI"/>
</dbReference>
<evidence type="ECO:0000313" key="5">
    <source>
        <dbReference type="Proteomes" id="UP000198741"/>
    </source>
</evidence>
<dbReference type="EMBL" id="LT629710">
    <property type="protein sequence ID" value="SDP39312.1"/>
    <property type="molecule type" value="Genomic_DNA"/>
</dbReference>
<dbReference type="Proteomes" id="UP000198741">
    <property type="component" value="Chromosome I"/>
</dbReference>
<dbReference type="SUPFAM" id="SSF101874">
    <property type="entry name" value="YceI-like"/>
    <property type="match status" value="1"/>
</dbReference>
<evidence type="ECO:0000313" key="4">
    <source>
        <dbReference type="EMBL" id="SDP39312.1"/>
    </source>
</evidence>
<comment type="similarity">
    <text evidence="1">Belongs to the UPF0312 family.</text>
</comment>
<dbReference type="RefSeq" id="WP_090479560.1">
    <property type="nucleotide sequence ID" value="NZ_LT629710.1"/>
</dbReference>